<evidence type="ECO:0000256" key="5">
    <source>
        <dbReference type="ARBA" id="ARBA00022989"/>
    </source>
</evidence>
<organism evidence="15 16">
    <name type="scientific">Glonium stellatum</name>
    <dbReference type="NCBI Taxonomy" id="574774"/>
    <lineage>
        <taxon>Eukaryota</taxon>
        <taxon>Fungi</taxon>
        <taxon>Dikarya</taxon>
        <taxon>Ascomycota</taxon>
        <taxon>Pezizomycotina</taxon>
        <taxon>Dothideomycetes</taxon>
        <taxon>Pleosporomycetidae</taxon>
        <taxon>Gloniales</taxon>
        <taxon>Gloniaceae</taxon>
        <taxon>Glonium</taxon>
    </lineage>
</organism>
<comment type="function">
    <text evidence="9">Catalyzes the reduction of all-trans-retinal to all-trans-retinol in the presence of NADPH.</text>
</comment>
<evidence type="ECO:0000313" key="15">
    <source>
        <dbReference type="EMBL" id="OCL06809.1"/>
    </source>
</evidence>
<dbReference type="FunFam" id="3.40.50.720:FF:000131">
    <property type="entry name" value="Short-chain dehydrogenase/reductase 3"/>
    <property type="match status" value="1"/>
</dbReference>
<evidence type="ECO:0000256" key="13">
    <source>
        <dbReference type="SAM" id="Phobius"/>
    </source>
</evidence>
<dbReference type="SUPFAM" id="SSF51735">
    <property type="entry name" value="NAD(P)-binding Rossmann-fold domains"/>
    <property type="match status" value="1"/>
</dbReference>
<dbReference type="Pfam" id="PF00106">
    <property type="entry name" value="adh_short"/>
    <property type="match status" value="1"/>
</dbReference>
<protein>
    <recommendedName>
        <fullName evidence="10">Short-chain dehydrogenase/reductase 3</fullName>
    </recommendedName>
    <alternativeName>
        <fullName evidence="11">Retinal short-chain dehydrogenase/reductase 1</fullName>
    </alternativeName>
</protein>
<feature type="transmembrane region" description="Helical" evidence="13">
    <location>
        <begin position="29"/>
        <end position="49"/>
    </location>
</feature>
<evidence type="ECO:0000256" key="9">
    <source>
        <dbReference type="ARBA" id="ARBA00059620"/>
    </source>
</evidence>
<keyword evidence="4" id="KW-0521">NADP</keyword>
<keyword evidence="6" id="KW-0560">Oxidoreductase</keyword>
<evidence type="ECO:0000313" key="16">
    <source>
        <dbReference type="Proteomes" id="UP000250140"/>
    </source>
</evidence>
<evidence type="ECO:0000256" key="10">
    <source>
        <dbReference type="ARBA" id="ARBA00068717"/>
    </source>
</evidence>
<dbReference type="Proteomes" id="UP000250140">
    <property type="component" value="Unassembled WGS sequence"/>
</dbReference>
<dbReference type="PRINTS" id="PR00080">
    <property type="entry name" value="SDRFAMILY"/>
</dbReference>
<keyword evidence="8 13" id="KW-0472">Membrane</keyword>
<dbReference type="InterPro" id="IPR036291">
    <property type="entry name" value="NAD(P)-bd_dom_sf"/>
</dbReference>
<feature type="domain" description="Ketoreductase" evidence="14">
    <location>
        <begin position="99"/>
        <end position="281"/>
    </location>
</feature>
<keyword evidence="5 13" id="KW-1133">Transmembrane helix</keyword>
<keyword evidence="7" id="KW-0443">Lipid metabolism</keyword>
<accession>A0A8E2JRG6</accession>
<dbReference type="InterPro" id="IPR057326">
    <property type="entry name" value="KR_dom"/>
</dbReference>
<dbReference type="EMBL" id="KV749977">
    <property type="protein sequence ID" value="OCL06809.1"/>
    <property type="molecule type" value="Genomic_DNA"/>
</dbReference>
<evidence type="ECO:0000256" key="7">
    <source>
        <dbReference type="ARBA" id="ARBA00023098"/>
    </source>
</evidence>
<evidence type="ECO:0000256" key="6">
    <source>
        <dbReference type="ARBA" id="ARBA00023002"/>
    </source>
</evidence>
<sequence length="370" mass="40437">MTIAKVISSPKTTNSTPEKPWHHYLTIDLFLTVLNRTFLHPFIAWMLPLSLRAQATPYTHTAMKVTIAWASLLTLLYFLGLINDRIAYGMAREVDPSEEVIVVTGGASGLGALIAEVYGMRGANIAVMDARKVEEDEAEEKGIIYYECDVGDRKQVEEVGKRIEEDLGIPTILINNAGIVHGKALLDLSPEEIERTFRVNTLSHFHTLQTFLPGMLSSNRGTIVTVSSVLAHLGAANLSDYTASKAALLALHASLRAELARSSQGRNIRTLLCTPGQLSTPMFAGVKTPSSFFAPVVAPVDVAKEIIKMVDRGESGEIAIPLYTRWIEWLGVLPVGVQTILRAWSGIDVAMADGVMGNILATEGDEKRRW</sequence>
<dbReference type="OrthoDB" id="5840532at2759"/>
<evidence type="ECO:0000256" key="3">
    <source>
        <dbReference type="ARBA" id="ARBA00022692"/>
    </source>
</evidence>
<evidence type="ECO:0000256" key="2">
    <source>
        <dbReference type="ARBA" id="ARBA00006484"/>
    </source>
</evidence>
<reference evidence="15 16" key="1">
    <citation type="journal article" date="2016" name="Nat. Commun.">
        <title>Ectomycorrhizal ecology is imprinted in the genome of the dominant symbiotic fungus Cenococcum geophilum.</title>
        <authorList>
            <consortium name="DOE Joint Genome Institute"/>
            <person name="Peter M."/>
            <person name="Kohler A."/>
            <person name="Ohm R.A."/>
            <person name="Kuo A."/>
            <person name="Krutzmann J."/>
            <person name="Morin E."/>
            <person name="Arend M."/>
            <person name="Barry K.W."/>
            <person name="Binder M."/>
            <person name="Choi C."/>
            <person name="Clum A."/>
            <person name="Copeland A."/>
            <person name="Grisel N."/>
            <person name="Haridas S."/>
            <person name="Kipfer T."/>
            <person name="LaButti K."/>
            <person name="Lindquist E."/>
            <person name="Lipzen A."/>
            <person name="Maire R."/>
            <person name="Meier B."/>
            <person name="Mihaltcheva S."/>
            <person name="Molinier V."/>
            <person name="Murat C."/>
            <person name="Poggeler S."/>
            <person name="Quandt C.A."/>
            <person name="Sperisen C."/>
            <person name="Tritt A."/>
            <person name="Tisserant E."/>
            <person name="Crous P.W."/>
            <person name="Henrissat B."/>
            <person name="Nehls U."/>
            <person name="Egli S."/>
            <person name="Spatafora J.W."/>
            <person name="Grigoriev I.V."/>
            <person name="Martin F.M."/>
        </authorList>
    </citation>
    <scope>NUCLEOTIDE SEQUENCE [LARGE SCALE GENOMIC DNA]</scope>
    <source>
        <strain evidence="15 16">CBS 207.34</strain>
    </source>
</reference>
<dbReference type="Gene3D" id="3.40.50.720">
    <property type="entry name" value="NAD(P)-binding Rossmann-like Domain"/>
    <property type="match status" value="1"/>
</dbReference>
<dbReference type="PROSITE" id="PS00061">
    <property type="entry name" value="ADH_SHORT"/>
    <property type="match status" value="1"/>
</dbReference>
<dbReference type="SMART" id="SM00822">
    <property type="entry name" value="PKS_KR"/>
    <property type="match status" value="1"/>
</dbReference>
<comment type="similarity">
    <text evidence="2 12">Belongs to the short-chain dehydrogenases/reductases (SDR) family.</text>
</comment>
<dbReference type="AlphaFoldDB" id="A0A8E2JRG6"/>
<keyword evidence="3 13" id="KW-0812">Transmembrane</keyword>
<evidence type="ECO:0000256" key="4">
    <source>
        <dbReference type="ARBA" id="ARBA00022857"/>
    </source>
</evidence>
<name>A0A8E2JRG6_9PEZI</name>
<evidence type="ECO:0000256" key="1">
    <source>
        <dbReference type="ARBA" id="ARBA00004141"/>
    </source>
</evidence>
<keyword evidence="16" id="KW-1185">Reference proteome</keyword>
<comment type="subcellular location">
    <subcellularLocation>
        <location evidence="1">Membrane</location>
        <topology evidence="1">Multi-pass membrane protein</topology>
    </subcellularLocation>
</comment>
<feature type="transmembrane region" description="Helical" evidence="13">
    <location>
        <begin position="61"/>
        <end position="80"/>
    </location>
</feature>
<evidence type="ECO:0000256" key="12">
    <source>
        <dbReference type="RuleBase" id="RU000363"/>
    </source>
</evidence>
<dbReference type="PRINTS" id="PR00081">
    <property type="entry name" value="GDHRDH"/>
</dbReference>
<dbReference type="GO" id="GO:0016020">
    <property type="term" value="C:membrane"/>
    <property type="evidence" value="ECO:0007669"/>
    <property type="project" value="UniProtKB-SubCell"/>
</dbReference>
<evidence type="ECO:0000259" key="14">
    <source>
        <dbReference type="SMART" id="SM00822"/>
    </source>
</evidence>
<dbReference type="InterPro" id="IPR002347">
    <property type="entry name" value="SDR_fam"/>
</dbReference>
<dbReference type="GO" id="GO:0052650">
    <property type="term" value="F:all-trans-retinol dehydrogenase (NADP+) activity"/>
    <property type="evidence" value="ECO:0007669"/>
    <property type="project" value="UniProtKB-ARBA"/>
</dbReference>
<proteinExistence type="inferred from homology"/>
<evidence type="ECO:0000256" key="11">
    <source>
        <dbReference type="ARBA" id="ARBA00082544"/>
    </source>
</evidence>
<dbReference type="PANTHER" id="PTHR24322">
    <property type="entry name" value="PKSB"/>
    <property type="match status" value="1"/>
</dbReference>
<dbReference type="PANTHER" id="PTHR24322:SF736">
    <property type="entry name" value="RETINOL DEHYDROGENASE 10"/>
    <property type="match status" value="1"/>
</dbReference>
<dbReference type="CDD" id="cd05339">
    <property type="entry name" value="17beta-HSDXI-like_SDR_c"/>
    <property type="match status" value="1"/>
</dbReference>
<dbReference type="InterPro" id="IPR020904">
    <property type="entry name" value="Sc_DH/Rdtase_CS"/>
</dbReference>
<evidence type="ECO:0000256" key="8">
    <source>
        <dbReference type="ARBA" id="ARBA00023136"/>
    </source>
</evidence>
<gene>
    <name evidence="15" type="ORF">AOQ84DRAFT_432441</name>
</gene>